<evidence type="ECO:0000256" key="5">
    <source>
        <dbReference type="NCBIfam" id="TIGR01128"/>
    </source>
</evidence>
<dbReference type="AlphaFoldDB" id="A0A8E4EYI0"/>
<evidence type="ECO:0000256" key="1">
    <source>
        <dbReference type="ARBA" id="ARBA00022679"/>
    </source>
</evidence>
<dbReference type="NCBIfam" id="TIGR01128">
    <property type="entry name" value="holA"/>
    <property type="match status" value="1"/>
</dbReference>
<dbReference type="PANTHER" id="PTHR34388:SF1">
    <property type="entry name" value="DNA POLYMERASE III SUBUNIT DELTA"/>
    <property type="match status" value="1"/>
</dbReference>
<dbReference type="InterPro" id="IPR032780">
    <property type="entry name" value="DNA_pol3_delt_C"/>
</dbReference>
<dbReference type="PANTHER" id="PTHR34388">
    <property type="entry name" value="DNA POLYMERASE III SUBUNIT DELTA"/>
    <property type="match status" value="1"/>
</dbReference>
<evidence type="ECO:0000259" key="6">
    <source>
        <dbReference type="Pfam" id="PF06144"/>
    </source>
</evidence>
<feature type="domain" description="DNA polymerase III delta N-terminal" evidence="6">
    <location>
        <begin position="22"/>
        <end position="141"/>
    </location>
</feature>
<dbReference type="GO" id="GO:0006261">
    <property type="term" value="P:DNA-templated DNA replication"/>
    <property type="evidence" value="ECO:0007669"/>
    <property type="project" value="TreeGrafter"/>
</dbReference>
<sequence>MTHVYPEQLASHLRHEKLNTCYLVMGNEPLFLQESVDLIRKEARQHNFTEYFSFTLDIHTNWESIFSFFQERSLFNNRQIISLLIPDNGINASIDKQLQKLAMLLNTDLLLIIISNKTSKVESKNQWYKTISQSAVIISCQTPKSDQLSSWISARAKNMKIELDQAANELICQLYEGNLLALSQTLAYLATLYTDGKLTLPRVAEAVNNAAHFYPFQWVEAILLGKSKRAWQTLQQLSQEGIDPVILIRAIQREILLLILLKNQIDYSSLNNLFYQYKVWQNRRVIITQALKLLSLQKLYQAAALLSQIEVIIKQDYDLLIWSKIELLTLLLCGKALPESMINAVSIF</sequence>
<keyword evidence="1 8" id="KW-0808">Transferase</keyword>
<evidence type="ECO:0000256" key="4">
    <source>
        <dbReference type="ARBA" id="ARBA00022932"/>
    </source>
</evidence>
<dbReference type="Pfam" id="PF06144">
    <property type="entry name" value="DNA_pol3_delta"/>
    <property type="match status" value="1"/>
</dbReference>
<name>A0A8E4EYI0_9ENTR</name>
<dbReference type="Pfam" id="PF14840">
    <property type="entry name" value="DNA_pol3_delt_C"/>
    <property type="match status" value="1"/>
</dbReference>
<reference evidence="8" key="1">
    <citation type="submission" date="2020-10" db="EMBL/GenBank/DDBJ databases">
        <authorList>
            <person name="Szabo G."/>
        </authorList>
    </citation>
    <scope>NUCLEOTIDE SEQUENCE</scope>
    <source>
        <strain evidence="8">PROFFT</strain>
    </source>
</reference>
<dbReference type="InterPro" id="IPR005790">
    <property type="entry name" value="DNA_polIII_delta"/>
</dbReference>
<dbReference type="GO" id="GO:0003677">
    <property type="term" value="F:DNA binding"/>
    <property type="evidence" value="ECO:0007669"/>
    <property type="project" value="InterPro"/>
</dbReference>
<protein>
    <recommendedName>
        <fullName evidence="5">DNA polymerase III subunit delta</fullName>
        <ecNumber evidence="5">2.7.7.7</ecNumber>
    </recommendedName>
</protein>
<dbReference type="RefSeq" id="WP_216782233.1">
    <property type="nucleotide sequence ID" value="NZ_LR890047.1"/>
</dbReference>
<evidence type="ECO:0000256" key="2">
    <source>
        <dbReference type="ARBA" id="ARBA00022695"/>
    </source>
</evidence>
<dbReference type="InterPro" id="IPR010372">
    <property type="entry name" value="DNA_pol3_delta_N"/>
</dbReference>
<organism evidence="8 9">
    <name type="scientific">Candidatus Profftia tarda</name>
    <dbReference type="NCBI Taxonomy" id="1177216"/>
    <lineage>
        <taxon>Bacteria</taxon>
        <taxon>Pseudomonadati</taxon>
        <taxon>Pseudomonadota</taxon>
        <taxon>Gammaproteobacteria</taxon>
        <taxon>Enterobacterales</taxon>
        <taxon>Enterobacteriaceae</taxon>
        <taxon>Candidatus Profftia</taxon>
    </lineage>
</organism>
<dbReference type="GO" id="GO:0009360">
    <property type="term" value="C:DNA polymerase III complex"/>
    <property type="evidence" value="ECO:0007669"/>
    <property type="project" value="UniProtKB-UniRule"/>
</dbReference>
<evidence type="ECO:0000313" key="9">
    <source>
        <dbReference type="Proteomes" id="UP000683585"/>
    </source>
</evidence>
<evidence type="ECO:0000256" key="3">
    <source>
        <dbReference type="ARBA" id="ARBA00022705"/>
    </source>
</evidence>
<proteinExistence type="predicted"/>
<accession>A0A8E4EYI0</accession>
<dbReference type="Proteomes" id="UP000683585">
    <property type="component" value="Chromosome"/>
</dbReference>
<evidence type="ECO:0000259" key="7">
    <source>
        <dbReference type="Pfam" id="PF14840"/>
    </source>
</evidence>
<gene>
    <name evidence="8" type="primary">holA</name>
    <name evidence="8" type="ORF">PROFFT_A_04340</name>
</gene>
<feature type="domain" description="DNA polymerase III subunit delta C-terminal" evidence="7">
    <location>
        <begin position="215"/>
        <end position="338"/>
    </location>
</feature>
<dbReference type="EC" id="2.7.7.7" evidence="5"/>
<dbReference type="EMBL" id="LR890047">
    <property type="protein sequence ID" value="CAD6510977.1"/>
    <property type="molecule type" value="Genomic_DNA"/>
</dbReference>
<dbReference type="CDD" id="cd18138">
    <property type="entry name" value="HLD_clamp_pol_III_delta"/>
    <property type="match status" value="1"/>
</dbReference>
<evidence type="ECO:0000313" key="8">
    <source>
        <dbReference type="EMBL" id="CAD6510977.1"/>
    </source>
</evidence>
<keyword evidence="4" id="KW-0239">DNA-directed DNA polymerase</keyword>
<keyword evidence="3" id="KW-0235">DNA replication</keyword>
<dbReference type="KEGG" id="ptf:PROFFT_A_04340"/>
<keyword evidence="9" id="KW-1185">Reference proteome</keyword>
<keyword evidence="2 8" id="KW-0548">Nucleotidyltransferase</keyword>
<dbReference type="GO" id="GO:0003887">
    <property type="term" value="F:DNA-directed DNA polymerase activity"/>
    <property type="evidence" value="ECO:0007669"/>
    <property type="project" value="UniProtKB-UniRule"/>
</dbReference>